<reference evidence="3 4" key="1">
    <citation type="submission" date="2023-05" db="EMBL/GenBank/DDBJ databases">
        <title>Actinoplanes sp. NEAU-A12 genome sequencing.</title>
        <authorList>
            <person name="Wang Z.-S."/>
        </authorList>
    </citation>
    <scope>NUCLEOTIDE SEQUENCE [LARGE SCALE GENOMIC DNA]</scope>
    <source>
        <strain evidence="3 4">NEAU-A12</strain>
    </source>
</reference>
<feature type="transmembrane region" description="Helical" evidence="1">
    <location>
        <begin position="36"/>
        <end position="56"/>
    </location>
</feature>
<keyword evidence="1" id="KW-0812">Transmembrane</keyword>
<name>A0ABT6WKB0_9ACTN</name>
<comment type="caution">
    <text evidence="3">The sequence shown here is derived from an EMBL/GenBank/DDBJ whole genome shotgun (WGS) entry which is preliminary data.</text>
</comment>
<dbReference type="EMBL" id="JASCTH010000009">
    <property type="protein sequence ID" value="MDI6100153.1"/>
    <property type="molecule type" value="Genomic_DNA"/>
</dbReference>
<keyword evidence="1" id="KW-1133">Transmembrane helix</keyword>
<organism evidence="3 4">
    <name type="scientific">Actinoplanes sandaracinus</name>
    <dbReference type="NCBI Taxonomy" id="3045177"/>
    <lineage>
        <taxon>Bacteria</taxon>
        <taxon>Bacillati</taxon>
        <taxon>Actinomycetota</taxon>
        <taxon>Actinomycetes</taxon>
        <taxon>Micromonosporales</taxon>
        <taxon>Micromonosporaceae</taxon>
        <taxon>Actinoplanes</taxon>
    </lineage>
</organism>
<evidence type="ECO:0000256" key="1">
    <source>
        <dbReference type="SAM" id="Phobius"/>
    </source>
</evidence>
<evidence type="ECO:0000259" key="2">
    <source>
        <dbReference type="Pfam" id="PF12146"/>
    </source>
</evidence>
<dbReference type="RefSeq" id="WP_282760765.1">
    <property type="nucleotide sequence ID" value="NZ_JASCTH010000009.1"/>
</dbReference>
<accession>A0ABT6WKB0</accession>
<keyword evidence="1" id="KW-0472">Membrane</keyword>
<protein>
    <submittedName>
        <fullName evidence="3">Alpha/beta hydrolase</fullName>
    </submittedName>
</protein>
<dbReference type="Proteomes" id="UP001241758">
    <property type="component" value="Unassembled WGS sequence"/>
</dbReference>
<feature type="transmembrane region" description="Helical" evidence="1">
    <location>
        <begin position="63"/>
        <end position="83"/>
    </location>
</feature>
<sequence length="462" mass="49593">MTALARIHPAARIGGALLVAAAWGVAAGLWTPRGPLTGAEALWSIAISAGVGVLAGRAARSRWAIAGAPLAYAIALELTRMSVPGPSADLPRLSAMGVLVLVTGRGMHGLLSLLPMAVGAAYAHRRPGRSRWKRVSGRIVTDFAAFVTVVITVAVAVPARTEPIPGGVAELTRAGDLALMIRGRDARLPVLLYVPGPPGGSETSTMRRLPGLEDRFVVATLDRRGGGASYPALGGHPAISLETEIADVLAVTDHLRERFDQDRIVLVGHSGGSIPATLAAHRHPERYRAYVGTGQAVNLRASDRIFYTDILAWARADGRGDVVRQLEAQGPPPWSDVYSYEPFHLYATRAYGLPDPPFDLDAEELTLLQKAHTMTAMLDTWAALYPRMQDTDLHREVPALAIPAYFVQGGREMRGLAVEFTTWYSALRSPDKRLVTFPEAGHRPMAEDPDRFTATLINLLGS</sequence>
<keyword evidence="4" id="KW-1185">Reference proteome</keyword>
<proteinExistence type="predicted"/>
<feature type="transmembrane region" description="Helical" evidence="1">
    <location>
        <begin position="95"/>
        <end position="123"/>
    </location>
</feature>
<dbReference type="InterPro" id="IPR029058">
    <property type="entry name" value="AB_hydrolase_fold"/>
</dbReference>
<feature type="transmembrane region" description="Helical" evidence="1">
    <location>
        <begin position="135"/>
        <end position="157"/>
    </location>
</feature>
<dbReference type="SUPFAM" id="SSF53474">
    <property type="entry name" value="alpha/beta-Hydrolases"/>
    <property type="match status" value="1"/>
</dbReference>
<evidence type="ECO:0000313" key="4">
    <source>
        <dbReference type="Proteomes" id="UP001241758"/>
    </source>
</evidence>
<dbReference type="InterPro" id="IPR022742">
    <property type="entry name" value="Hydrolase_4"/>
</dbReference>
<feature type="transmembrane region" description="Helical" evidence="1">
    <location>
        <begin position="12"/>
        <end position="30"/>
    </location>
</feature>
<dbReference type="Gene3D" id="3.40.50.1820">
    <property type="entry name" value="alpha/beta hydrolase"/>
    <property type="match status" value="1"/>
</dbReference>
<evidence type="ECO:0000313" key="3">
    <source>
        <dbReference type="EMBL" id="MDI6100153.1"/>
    </source>
</evidence>
<feature type="domain" description="Serine aminopeptidase S33" evidence="2">
    <location>
        <begin position="216"/>
        <end position="447"/>
    </location>
</feature>
<gene>
    <name evidence="3" type="ORF">QLQ12_16235</name>
</gene>
<keyword evidence="3" id="KW-0378">Hydrolase</keyword>
<dbReference type="GO" id="GO:0016787">
    <property type="term" value="F:hydrolase activity"/>
    <property type="evidence" value="ECO:0007669"/>
    <property type="project" value="UniProtKB-KW"/>
</dbReference>
<dbReference type="Pfam" id="PF12146">
    <property type="entry name" value="Hydrolase_4"/>
    <property type="match status" value="1"/>
</dbReference>